<accession>A0AAV2HJJ6</accession>
<dbReference type="AlphaFoldDB" id="A0AAV2HJJ6"/>
<proteinExistence type="predicted"/>
<dbReference type="EMBL" id="CAXITT010000156">
    <property type="protein sequence ID" value="CAL1533922.1"/>
    <property type="molecule type" value="Genomic_DNA"/>
</dbReference>
<sequence>MLAVFDVVSSSCRKSDWLLSFDKTGLSSSDSDGDYIKGFFRNHLRQGGHDSLSLLEAAECCSKTAPWKTSKSLTFYADWWTILDSINSWGLCPAGYFLQGLYRNEDNRGWLHNLEEGRCSKPAEHPSTYGECYNEDIGVCFDNIVLCKCRDGYFVTGLYRGGCDELFCLEMLRCCKMASAPEQLDEAYKVKTPNYGYDTGGHR</sequence>
<dbReference type="Proteomes" id="UP001497497">
    <property type="component" value="Unassembled WGS sequence"/>
</dbReference>
<keyword evidence="2" id="KW-1185">Reference proteome</keyword>
<comment type="caution">
    <text evidence="1">The sequence shown here is derived from an EMBL/GenBank/DDBJ whole genome shotgun (WGS) entry which is preliminary data.</text>
</comment>
<organism evidence="1 2">
    <name type="scientific">Lymnaea stagnalis</name>
    <name type="common">Great pond snail</name>
    <name type="synonym">Helix stagnalis</name>
    <dbReference type="NCBI Taxonomy" id="6523"/>
    <lineage>
        <taxon>Eukaryota</taxon>
        <taxon>Metazoa</taxon>
        <taxon>Spiralia</taxon>
        <taxon>Lophotrochozoa</taxon>
        <taxon>Mollusca</taxon>
        <taxon>Gastropoda</taxon>
        <taxon>Heterobranchia</taxon>
        <taxon>Euthyneura</taxon>
        <taxon>Panpulmonata</taxon>
        <taxon>Hygrophila</taxon>
        <taxon>Lymnaeoidea</taxon>
        <taxon>Lymnaeidae</taxon>
        <taxon>Lymnaea</taxon>
    </lineage>
</organism>
<reference evidence="1 2" key="1">
    <citation type="submission" date="2024-04" db="EMBL/GenBank/DDBJ databases">
        <authorList>
            <consortium name="Genoscope - CEA"/>
            <person name="William W."/>
        </authorList>
    </citation>
    <scope>NUCLEOTIDE SEQUENCE [LARGE SCALE GENOMIC DNA]</scope>
</reference>
<gene>
    <name evidence="1" type="ORF">GSLYS_00007882001</name>
</gene>
<evidence type="ECO:0000313" key="2">
    <source>
        <dbReference type="Proteomes" id="UP001497497"/>
    </source>
</evidence>
<name>A0AAV2HJJ6_LYMST</name>
<evidence type="ECO:0000313" key="1">
    <source>
        <dbReference type="EMBL" id="CAL1533922.1"/>
    </source>
</evidence>
<protein>
    <submittedName>
        <fullName evidence="1">Uncharacterized protein</fullName>
    </submittedName>
</protein>